<keyword evidence="1" id="KW-0560">Oxidoreductase</keyword>
<organism evidence="3 4">
    <name type="scientific">Corynebacterium durum F0235</name>
    <dbReference type="NCBI Taxonomy" id="1035195"/>
    <lineage>
        <taxon>Bacteria</taxon>
        <taxon>Bacillati</taxon>
        <taxon>Actinomycetota</taxon>
        <taxon>Actinomycetes</taxon>
        <taxon>Mycobacteriales</taxon>
        <taxon>Corynebacteriaceae</taxon>
        <taxon>Corynebacterium</taxon>
    </lineage>
</organism>
<dbReference type="Gene3D" id="3.40.50.360">
    <property type="match status" value="1"/>
</dbReference>
<dbReference type="PATRIC" id="fig|1035195.3.peg.1117"/>
<sequence>MTKTLVIVTHPNYQDSKINKRWVEELETQPDRFTVHHLYSTYPDTVIDVEREQKLVESHDNVVFQFPVYWFNCPPLLKQWLDEVLLYGWAYGSGGEAFKGKKVGLAVSMGSPAESYTPAGNQGYLVEEILRPFELLANHVESDYQPIFKFHSTENDPEATEDFQEAVDHSAESYMMHLSMYFSDAVAEDDAASDAEDGQG</sequence>
<proteinExistence type="predicted"/>
<dbReference type="OrthoDB" id="9798454at2"/>
<dbReference type="InterPro" id="IPR029039">
    <property type="entry name" value="Flavoprotein-like_sf"/>
</dbReference>
<dbReference type="Pfam" id="PF02525">
    <property type="entry name" value="Flavodoxin_2"/>
    <property type="match status" value="1"/>
</dbReference>
<dbReference type="STRING" id="1035195.HMPREF9997_01244"/>
<name>L1MGH4_9CORY</name>
<reference evidence="3 4" key="1">
    <citation type="submission" date="2012-05" db="EMBL/GenBank/DDBJ databases">
        <authorList>
            <person name="Weinstock G."/>
            <person name="Sodergren E."/>
            <person name="Lobos E.A."/>
            <person name="Fulton L."/>
            <person name="Fulton R."/>
            <person name="Courtney L."/>
            <person name="Fronick C."/>
            <person name="O'Laughlin M."/>
            <person name="Godfrey J."/>
            <person name="Wilson R.M."/>
            <person name="Miner T."/>
            <person name="Farmer C."/>
            <person name="Delehaunty K."/>
            <person name="Cordes M."/>
            <person name="Minx P."/>
            <person name="Tomlinson C."/>
            <person name="Chen J."/>
            <person name="Wollam A."/>
            <person name="Pepin K.H."/>
            <person name="Bhonagiri V."/>
            <person name="Zhang X."/>
            <person name="Suruliraj S."/>
            <person name="Warren W."/>
            <person name="Mitreva M."/>
            <person name="Mardis E.R."/>
            <person name="Wilson R.K."/>
        </authorList>
    </citation>
    <scope>NUCLEOTIDE SEQUENCE [LARGE SCALE GENOMIC DNA]</scope>
    <source>
        <strain evidence="3 4">F0235</strain>
    </source>
</reference>
<evidence type="ECO:0000259" key="2">
    <source>
        <dbReference type="Pfam" id="PF02525"/>
    </source>
</evidence>
<dbReference type="eggNOG" id="COG2249">
    <property type="taxonomic scope" value="Bacteria"/>
</dbReference>
<dbReference type="Proteomes" id="UP000010445">
    <property type="component" value="Unassembled WGS sequence"/>
</dbReference>
<protein>
    <submittedName>
        <fullName evidence="3">Flavodoxin-like protein</fullName>
    </submittedName>
</protein>
<dbReference type="GO" id="GO:0010181">
    <property type="term" value="F:FMN binding"/>
    <property type="evidence" value="ECO:0007669"/>
    <property type="project" value="TreeGrafter"/>
</dbReference>
<accession>L1MGH4</accession>
<dbReference type="InterPro" id="IPR003680">
    <property type="entry name" value="Flavodoxin_fold"/>
</dbReference>
<dbReference type="EMBL" id="AMEM01000018">
    <property type="protein sequence ID" value="EKX90036.1"/>
    <property type="molecule type" value="Genomic_DNA"/>
</dbReference>
<dbReference type="HOGENOM" id="CLU_058643_0_2_11"/>
<dbReference type="InterPro" id="IPR046980">
    <property type="entry name" value="KefG/KefF"/>
</dbReference>
<gene>
    <name evidence="3" type="ORF">HMPREF9997_01244</name>
</gene>
<evidence type="ECO:0000256" key="1">
    <source>
        <dbReference type="ARBA" id="ARBA00023002"/>
    </source>
</evidence>
<dbReference type="PANTHER" id="PTHR47307:SF1">
    <property type="entry name" value="GLUTATHIONE-REGULATED POTASSIUM-EFFLUX SYSTEM ANCILLARY PROTEIN KEFG"/>
    <property type="match status" value="1"/>
</dbReference>
<dbReference type="SUPFAM" id="SSF52218">
    <property type="entry name" value="Flavoproteins"/>
    <property type="match status" value="1"/>
</dbReference>
<dbReference type="PANTHER" id="PTHR47307">
    <property type="entry name" value="GLUTATHIONE-REGULATED POTASSIUM-EFFLUX SYSTEM ANCILLARY PROTEIN KEFG"/>
    <property type="match status" value="1"/>
</dbReference>
<comment type="caution">
    <text evidence="3">The sequence shown here is derived from an EMBL/GenBank/DDBJ whole genome shotgun (WGS) entry which is preliminary data.</text>
</comment>
<keyword evidence="4" id="KW-1185">Reference proteome</keyword>
<feature type="domain" description="Flavodoxin-like fold" evidence="2">
    <location>
        <begin position="2"/>
        <end position="169"/>
    </location>
</feature>
<evidence type="ECO:0000313" key="3">
    <source>
        <dbReference type="EMBL" id="EKX90036.1"/>
    </source>
</evidence>
<dbReference type="GO" id="GO:0009055">
    <property type="term" value="F:electron transfer activity"/>
    <property type="evidence" value="ECO:0007669"/>
    <property type="project" value="TreeGrafter"/>
</dbReference>
<dbReference type="GO" id="GO:0003955">
    <property type="term" value="F:NAD(P)H dehydrogenase (quinone) activity"/>
    <property type="evidence" value="ECO:0007669"/>
    <property type="project" value="TreeGrafter"/>
</dbReference>
<evidence type="ECO:0000313" key="4">
    <source>
        <dbReference type="Proteomes" id="UP000010445"/>
    </source>
</evidence>
<dbReference type="AlphaFoldDB" id="L1MGH4"/>
<dbReference type="RefSeq" id="WP_006063480.1">
    <property type="nucleotide sequence ID" value="NZ_KB290831.1"/>
</dbReference>